<organism evidence="2 3">
    <name type="scientific">Paludisphaera borealis</name>
    <dbReference type="NCBI Taxonomy" id="1387353"/>
    <lineage>
        <taxon>Bacteria</taxon>
        <taxon>Pseudomonadati</taxon>
        <taxon>Planctomycetota</taxon>
        <taxon>Planctomycetia</taxon>
        <taxon>Isosphaerales</taxon>
        <taxon>Isosphaeraceae</taxon>
        <taxon>Paludisphaera</taxon>
    </lineage>
</organism>
<keyword evidence="3" id="KW-1185">Reference proteome</keyword>
<reference evidence="3" key="1">
    <citation type="submission" date="2016-12" db="EMBL/GenBank/DDBJ databases">
        <title>Comparative genomics of four Isosphaeraceae planctomycetes: a common pool of plasmids and glycoside hydrolase genes.</title>
        <authorList>
            <person name="Ivanova A."/>
        </authorList>
    </citation>
    <scope>NUCLEOTIDE SEQUENCE [LARGE SCALE GENOMIC DNA]</scope>
    <source>
        <strain evidence="3">PX4</strain>
    </source>
</reference>
<dbReference type="PANTHER" id="PTHR37305">
    <property type="entry name" value="INTEGRAL MEMBRANE PROTEIN-RELATED"/>
    <property type="match status" value="1"/>
</dbReference>
<evidence type="ECO:0000313" key="2">
    <source>
        <dbReference type="EMBL" id="APW63460.1"/>
    </source>
</evidence>
<dbReference type="GO" id="GO:0005886">
    <property type="term" value="C:plasma membrane"/>
    <property type="evidence" value="ECO:0007669"/>
    <property type="project" value="UniProtKB-SubCell"/>
</dbReference>
<dbReference type="Proteomes" id="UP000186309">
    <property type="component" value="Chromosome"/>
</dbReference>
<feature type="transmembrane region" description="Helical" evidence="1">
    <location>
        <begin position="128"/>
        <end position="148"/>
    </location>
</feature>
<dbReference type="STRING" id="1387353.BSF38_05027"/>
<keyword evidence="1" id="KW-0812">Transmembrane</keyword>
<keyword evidence="1" id="KW-1133">Transmembrane helix</keyword>
<evidence type="ECO:0000256" key="1">
    <source>
        <dbReference type="SAM" id="Phobius"/>
    </source>
</evidence>
<feature type="transmembrane region" description="Helical" evidence="1">
    <location>
        <begin position="247"/>
        <end position="270"/>
    </location>
</feature>
<dbReference type="KEGG" id="pbor:BSF38_05027"/>
<dbReference type="PANTHER" id="PTHR37305:SF1">
    <property type="entry name" value="MEMBRANE PROTEIN"/>
    <property type="match status" value="1"/>
</dbReference>
<accession>A0A1U7CWY1</accession>
<evidence type="ECO:0000313" key="3">
    <source>
        <dbReference type="Proteomes" id="UP000186309"/>
    </source>
</evidence>
<dbReference type="RefSeq" id="WP_076349797.1">
    <property type="nucleotide sequence ID" value="NZ_CP019082.1"/>
</dbReference>
<feature type="transmembrane region" description="Helical" evidence="1">
    <location>
        <begin position="168"/>
        <end position="188"/>
    </location>
</feature>
<dbReference type="AlphaFoldDB" id="A0A1U7CWY1"/>
<name>A0A1U7CWY1_9BACT</name>
<feature type="transmembrane region" description="Helical" evidence="1">
    <location>
        <begin position="15"/>
        <end position="36"/>
    </location>
</feature>
<protein>
    <recommendedName>
        <fullName evidence="4">ABC-2 type transporter domain-containing protein</fullName>
    </recommendedName>
</protein>
<sequence length="279" mass="30231">MNPFLTLVAKLFRDVRWSLLFSVASLFALGWLFVYVTSLNESKIRKDLAAPPGQNRRADMMREMGMTEESASVAIMMGSWNHPFIVLVIAIWAIGRGSSAVGAEIERGTLDLVLSRPISRTSYLTSQIVTSLVGLLLIALSLAAGAVVATHYNVLSSPPGIGVLSRPALNLAALGLPIYGYTLFFSAIDHVRWRATMIGSMLTLAGFIARVVAVIPVFKEASWRPWVDQASIFKLYNPVDAVTTREFFSFDVAVLCGVGAACIGLAYLVFATRDLPANG</sequence>
<dbReference type="Pfam" id="PF12679">
    <property type="entry name" value="ABC2_membrane_2"/>
    <property type="match status" value="1"/>
</dbReference>
<feature type="transmembrane region" description="Helical" evidence="1">
    <location>
        <begin position="195"/>
        <end position="218"/>
    </location>
</feature>
<gene>
    <name evidence="2" type="ORF">BSF38_05027</name>
</gene>
<dbReference type="EMBL" id="CP019082">
    <property type="protein sequence ID" value="APW63460.1"/>
    <property type="molecule type" value="Genomic_DNA"/>
</dbReference>
<proteinExistence type="predicted"/>
<evidence type="ECO:0008006" key="4">
    <source>
        <dbReference type="Google" id="ProtNLM"/>
    </source>
</evidence>
<keyword evidence="1" id="KW-0472">Membrane</keyword>
<dbReference type="GO" id="GO:0140359">
    <property type="term" value="F:ABC-type transporter activity"/>
    <property type="evidence" value="ECO:0007669"/>
    <property type="project" value="InterPro"/>
</dbReference>
<dbReference type="OrthoDB" id="266591at2"/>